<accession>A0A8J2Y8U0</accession>
<protein>
    <recommendedName>
        <fullName evidence="2">Secretion system C-terminal sorting domain-containing protein</fullName>
    </recommendedName>
</protein>
<evidence type="ECO:0000313" key="3">
    <source>
        <dbReference type="EMBL" id="GGD95359.1"/>
    </source>
</evidence>
<dbReference type="InterPro" id="IPR026444">
    <property type="entry name" value="Secre_tail"/>
</dbReference>
<keyword evidence="1" id="KW-0732">Signal</keyword>
<evidence type="ECO:0000259" key="2">
    <source>
        <dbReference type="Pfam" id="PF18962"/>
    </source>
</evidence>
<comment type="caution">
    <text evidence="3">The sequence shown here is derived from an EMBL/GenBank/DDBJ whole genome shotgun (WGS) entry which is preliminary data.</text>
</comment>
<reference evidence="3" key="1">
    <citation type="journal article" date="2014" name="Int. J. Syst. Evol. Microbiol.">
        <title>Complete genome sequence of Corynebacterium casei LMG S-19264T (=DSM 44701T), isolated from a smear-ripened cheese.</title>
        <authorList>
            <consortium name="US DOE Joint Genome Institute (JGI-PGF)"/>
            <person name="Walter F."/>
            <person name="Albersmeier A."/>
            <person name="Kalinowski J."/>
            <person name="Ruckert C."/>
        </authorList>
    </citation>
    <scope>NUCLEOTIDE SEQUENCE</scope>
    <source>
        <strain evidence="3">CGMCC 1.12924</strain>
    </source>
</reference>
<dbReference type="Proteomes" id="UP000652231">
    <property type="component" value="Unassembled WGS sequence"/>
</dbReference>
<gene>
    <name evidence="3" type="ORF">GCM10011312_18780</name>
</gene>
<dbReference type="NCBIfam" id="TIGR04183">
    <property type="entry name" value="Por_Secre_tail"/>
    <property type="match status" value="1"/>
</dbReference>
<proteinExistence type="predicted"/>
<evidence type="ECO:0000313" key="4">
    <source>
        <dbReference type="Proteomes" id="UP000652231"/>
    </source>
</evidence>
<sequence length="263" mass="29053">MNLLFGFSQNAPIDFESEGNGANWTWTVFENDTNPDLEIISNPDPTGINTSQTVAKFTALESGQPWAGCESAQGADLGEFVLDQTNSTISIMVWKDVISDVGIKLVSSTFWSQGEIKVPNTVINEWENITFDFSSFTNPPSGNGVLNQIVIFPDFDLSGRTQDNVVYFDNITFGDEVLSVLNNEFLNNLVIYPNPASENWTILNKNTEITSVSLFDVNGKLVAFIDHVNQQNLTLDASMLKTGIYFATVVTEKSAKTLKLIKQ</sequence>
<dbReference type="EMBL" id="BMGK01000007">
    <property type="protein sequence ID" value="GGD95359.1"/>
    <property type="molecule type" value="Genomic_DNA"/>
</dbReference>
<keyword evidence="4" id="KW-1185">Reference proteome</keyword>
<feature type="domain" description="Secretion system C-terminal sorting" evidence="2">
    <location>
        <begin position="191"/>
        <end position="261"/>
    </location>
</feature>
<name>A0A8J2Y8U0_9FLAO</name>
<organism evidence="3 4">
    <name type="scientific">Planktosalinus lacus</name>
    <dbReference type="NCBI Taxonomy" id="1526573"/>
    <lineage>
        <taxon>Bacteria</taxon>
        <taxon>Pseudomonadati</taxon>
        <taxon>Bacteroidota</taxon>
        <taxon>Flavobacteriia</taxon>
        <taxon>Flavobacteriales</taxon>
        <taxon>Flavobacteriaceae</taxon>
        <taxon>Planktosalinus</taxon>
    </lineage>
</organism>
<evidence type="ECO:0000256" key="1">
    <source>
        <dbReference type="ARBA" id="ARBA00022729"/>
    </source>
</evidence>
<dbReference type="AlphaFoldDB" id="A0A8J2Y8U0"/>
<reference evidence="3" key="2">
    <citation type="submission" date="2020-09" db="EMBL/GenBank/DDBJ databases">
        <authorList>
            <person name="Sun Q."/>
            <person name="Zhou Y."/>
        </authorList>
    </citation>
    <scope>NUCLEOTIDE SEQUENCE</scope>
    <source>
        <strain evidence="3">CGMCC 1.12924</strain>
    </source>
</reference>
<dbReference type="Pfam" id="PF18962">
    <property type="entry name" value="Por_Secre_tail"/>
    <property type="match status" value="1"/>
</dbReference>